<feature type="region of interest" description="Disordered" evidence="6">
    <location>
        <begin position="376"/>
        <end position="400"/>
    </location>
</feature>
<reference evidence="8" key="1">
    <citation type="submission" date="2022-07" db="EMBL/GenBank/DDBJ databases">
        <title>Phylogenomic reconstructions and comparative analyses of Kickxellomycotina fungi.</title>
        <authorList>
            <person name="Reynolds N.K."/>
            <person name="Stajich J.E."/>
            <person name="Barry K."/>
            <person name="Grigoriev I.V."/>
            <person name="Crous P."/>
            <person name="Smith M.E."/>
        </authorList>
    </citation>
    <scope>NUCLEOTIDE SEQUENCE</scope>
    <source>
        <strain evidence="8">RSA 1196</strain>
    </source>
</reference>
<organism evidence="8 9">
    <name type="scientific">Dispira parvispora</name>
    <dbReference type="NCBI Taxonomy" id="1520584"/>
    <lineage>
        <taxon>Eukaryota</taxon>
        <taxon>Fungi</taxon>
        <taxon>Fungi incertae sedis</taxon>
        <taxon>Zoopagomycota</taxon>
        <taxon>Kickxellomycotina</taxon>
        <taxon>Dimargaritomycetes</taxon>
        <taxon>Dimargaritales</taxon>
        <taxon>Dimargaritaceae</taxon>
        <taxon>Dispira</taxon>
    </lineage>
</organism>
<dbReference type="InterPro" id="IPR005016">
    <property type="entry name" value="TDE1/TMS"/>
</dbReference>
<evidence type="ECO:0000256" key="6">
    <source>
        <dbReference type="SAM" id="MobiDB-lite"/>
    </source>
</evidence>
<dbReference type="PANTHER" id="PTHR10383:SF9">
    <property type="entry name" value="SERINE INCORPORATOR, ISOFORM F"/>
    <property type="match status" value="1"/>
</dbReference>
<accession>A0A9W8ASR7</accession>
<keyword evidence="5 7" id="KW-0472">Membrane</keyword>
<evidence type="ECO:0000313" key="8">
    <source>
        <dbReference type="EMBL" id="KAJ1961082.1"/>
    </source>
</evidence>
<sequence length="486" mass="53161">MIPFVFPTLSLVGSQVLACFTSAACFCTCKVLSLTGSTSTRIMYAVVFLLNATFAWLMMTDWAVGRLKEWTHGYLYLNCPSGKCYGILAVHRWCFALSIFHVILGALLIGVDHSKHPRAALQNGWWGPKILLWMGLVALSFFIPNGFFELWGNYVAMVGSALFILIQLVLLVDMAHHWCELCLSKWENEGRMRWQWLLVGSTGTLFLVTLVLTGLLYGFFSGSGCHLNQFFITMNLLLCILASVCAVHPAVQDANPKSGLAQAAVVAIYTTYLVTSAIVNEPTDEGNAHCNPLARSRSTQTTAVALGAVFTLVAIVYSTSRAATQGQSLINAHDYDDENTSSAVPLLSQVDGNTGDRAARNQALMHAVESGALPASALHQSADSDEDSDENDDSDASSLRRKLDDERHGVAYNYSFFHFIFAVASMYTAMLLTSWNTVDISDSGGLTIIGRSSAAVWMKILSGWICMALYIWTLIGPAVLPDREWS</sequence>
<evidence type="ECO:0000256" key="2">
    <source>
        <dbReference type="ARBA" id="ARBA00006665"/>
    </source>
</evidence>
<comment type="caution">
    <text evidence="8">The sequence shown here is derived from an EMBL/GenBank/DDBJ whole genome shotgun (WGS) entry which is preliminary data.</text>
</comment>
<evidence type="ECO:0000256" key="5">
    <source>
        <dbReference type="ARBA" id="ARBA00023136"/>
    </source>
</evidence>
<evidence type="ECO:0000313" key="9">
    <source>
        <dbReference type="Proteomes" id="UP001150925"/>
    </source>
</evidence>
<keyword evidence="4 7" id="KW-1133">Transmembrane helix</keyword>
<feature type="transmembrane region" description="Helical" evidence="7">
    <location>
        <begin position="299"/>
        <end position="317"/>
    </location>
</feature>
<feature type="compositionally biased region" description="Acidic residues" evidence="6">
    <location>
        <begin position="383"/>
        <end position="395"/>
    </location>
</feature>
<dbReference type="PANTHER" id="PTHR10383">
    <property type="entry name" value="SERINE INCORPORATOR"/>
    <property type="match status" value="1"/>
</dbReference>
<dbReference type="AlphaFoldDB" id="A0A9W8ASR7"/>
<comment type="subcellular location">
    <subcellularLocation>
        <location evidence="1">Membrane</location>
        <topology evidence="1">Multi-pass membrane protein</topology>
    </subcellularLocation>
</comment>
<feature type="transmembrane region" description="Helical" evidence="7">
    <location>
        <begin position="259"/>
        <end position="279"/>
    </location>
</feature>
<name>A0A9W8ASR7_9FUNG</name>
<feature type="transmembrane region" description="Helical" evidence="7">
    <location>
        <begin position="85"/>
        <end position="109"/>
    </location>
</feature>
<feature type="transmembrane region" description="Helical" evidence="7">
    <location>
        <begin position="226"/>
        <end position="247"/>
    </location>
</feature>
<evidence type="ECO:0000256" key="4">
    <source>
        <dbReference type="ARBA" id="ARBA00022989"/>
    </source>
</evidence>
<feature type="transmembrane region" description="Helical" evidence="7">
    <location>
        <begin position="455"/>
        <end position="480"/>
    </location>
</feature>
<protein>
    <submittedName>
        <fullName evidence="8">Membrane protein tms1</fullName>
    </submittedName>
</protein>
<feature type="transmembrane region" description="Helical" evidence="7">
    <location>
        <begin position="196"/>
        <end position="220"/>
    </location>
</feature>
<evidence type="ECO:0000256" key="1">
    <source>
        <dbReference type="ARBA" id="ARBA00004141"/>
    </source>
</evidence>
<feature type="transmembrane region" description="Helical" evidence="7">
    <location>
        <begin position="44"/>
        <end position="65"/>
    </location>
</feature>
<proteinExistence type="inferred from homology"/>
<keyword evidence="9" id="KW-1185">Reference proteome</keyword>
<dbReference type="Pfam" id="PF03348">
    <property type="entry name" value="Serinc"/>
    <property type="match status" value="1"/>
</dbReference>
<dbReference type="EMBL" id="JANBPY010001207">
    <property type="protein sequence ID" value="KAJ1961082.1"/>
    <property type="molecule type" value="Genomic_DNA"/>
</dbReference>
<feature type="transmembrane region" description="Helical" evidence="7">
    <location>
        <begin position="130"/>
        <end position="148"/>
    </location>
</feature>
<keyword evidence="3 7" id="KW-0812">Transmembrane</keyword>
<feature type="transmembrane region" description="Helical" evidence="7">
    <location>
        <begin position="154"/>
        <end position="175"/>
    </location>
</feature>
<evidence type="ECO:0000256" key="3">
    <source>
        <dbReference type="ARBA" id="ARBA00022692"/>
    </source>
</evidence>
<feature type="transmembrane region" description="Helical" evidence="7">
    <location>
        <begin position="410"/>
        <end position="435"/>
    </location>
</feature>
<feature type="transmembrane region" description="Helical" evidence="7">
    <location>
        <begin position="12"/>
        <end position="32"/>
    </location>
</feature>
<dbReference type="GO" id="GO:0016020">
    <property type="term" value="C:membrane"/>
    <property type="evidence" value="ECO:0007669"/>
    <property type="project" value="UniProtKB-SubCell"/>
</dbReference>
<gene>
    <name evidence="8" type="primary">TMS1</name>
    <name evidence="8" type="ORF">IWQ62_003992</name>
</gene>
<comment type="similarity">
    <text evidence="2">Belongs to the TDE1 family.</text>
</comment>
<dbReference type="OrthoDB" id="5963193at2759"/>
<dbReference type="Proteomes" id="UP001150925">
    <property type="component" value="Unassembled WGS sequence"/>
</dbReference>
<evidence type="ECO:0000256" key="7">
    <source>
        <dbReference type="SAM" id="Phobius"/>
    </source>
</evidence>